<dbReference type="OrthoDB" id="5621705at2"/>
<gene>
    <name evidence="2" type="ORF">EV699_103178</name>
</gene>
<dbReference type="Proteomes" id="UP000295765">
    <property type="component" value="Unassembled WGS sequence"/>
</dbReference>
<feature type="transmembrane region" description="Helical" evidence="1">
    <location>
        <begin position="108"/>
        <end position="130"/>
    </location>
</feature>
<feature type="transmembrane region" description="Helical" evidence="1">
    <location>
        <begin position="64"/>
        <end position="87"/>
    </location>
</feature>
<keyword evidence="1" id="KW-1133">Transmembrane helix</keyword>
<dbReference type="RefSeq" id="WP_132538900.1">
    <property type="nucleotide sequence ID" value="NZ_SLWY01000003.1"/>
</dbReference>
<evidence type="ECO:0000313" key="2">
    <source>
        <dbReference type="EMBL" id="TCO83128.1"/>
    </source>
</evidence>
<protein>
    <submittedName>
        <fullName evidence="2">Putative membrane protein</fullName>
    </submittedName>
</protein>
<keyword evidence="1" id="KW-0472">Membrane</keyword>
<name>A0A4R2L6U8_9GAMM</name>
<keyword evidence="3" id="KW-1185">Reference proteome</keyword>
<evidence type="ECO:0000256" key="1">
    <source>
        <dbReference type="SAM" id="Phobius"/>
    </source>
</evidence>
<organism evidence="2 3">
    <name type="scientific">Plasticicumulans lactativorans</name>
    <dbReference type="NCBI Taxonomy" id="1133106"/>
    <lineage>
        <taxon>Bacteria</taxon>
        <taxon>Pseudomonadati</taxon>
        <taxon>Pseudomonadota</taxon>
        <taxon>Gammaproteobacteria</taxon>
        <taxon>Candidatus Competibacteraceae</taxon>
        <taxon>Plasticicumulans</taxon>
    </lineage>
</organism>
<feature type="transmembrane region" description="Helical" evidence="1">
    <location>
        <begin position="212"/>
        <end position="239"/>
    </location>
</feature>
<evidence type="ECO:0000313" key="3">
    <source>
        <dbReference type="Proteomes" id="UP000295765"/>
    </source>
</evidence>
<feature type="transmembrane region" description="Helical" evidence="1">
    <location>
        <begin position="164"/>
        <end position="191"/>
    </location>
</feature>
<reference evidence="2 3" key="1">
    <citation type="submission" date="2019-03" db="EMBL/GenBank/DDBJ databases">
        <title>Genomic Encyclopedia of Type Strains, Phase IV (KMG-IV): sequencing the most valuable type-strain genomes for metagenomic binning, comparative biology and taxonomic classification.</title>
        <authorList>
            <person name="Goeker M."/>
        </authorList>
    </citation>
    <scope>NUCLEOTIDE SEQUENCE [LARGE SCALE GENOMIC DNA]</scope>
    <source>
        <strain evidence="2 3">DSM 25287</strain>
    </source>
</reference>
<dbReference type="EMBL" id="SLWY01000003">
    <property type="protein sequence ID" value="TCO83128.1"/>
    <property type="molecule type" value="Genomic_DNA"/>
</dbReference>
<accession>A0A4R2L6U8</accession>
<sequence length="270" mass="29160">MTTILSAHAISPERPTVRHVHYAASGNWITDALDDLRRAPLASLFYGVLMAVMGYLLVELVSGHFHHGVMVATGFLMFGSLLAMGLYDISRQIERGEAVDLVGSMVCWRGNFAAIITFGLIVGVALFAVAGLNNLLYAWTVGADPANLPDTAAQILAWPAGQKYVLMLLPLMLLALAGMFVVSLITVPVMLDRRLDPLSAMALSVRAVRTNPLACALWALFIVVFCIFGFATFCIGLALTMPLLGYASWHAYRDLIGDAREHATLDVHAG</sequence>
<dbReference type="Pfam" id="PF09955">
    <property type="entry name" value="DUF2189"/>
    <property type="match status" value="1"/>
</dbReference>
<comment type="caution">
    <text evidence="2">The sequence shown here is derived from an EMBL/GenBank/DDBJ whole genome shotgun (WGS) entry which is preliminary data.</text>
</comment>
<feature type="transmembrane region" description="Helical" evidence="1">
    <location>
        <begin position="39"/>
        <end position="58"/>
    </location>
</feature>
<dbReference type="InterPro" id="IPR018692">
    <property type="entry name" value="DUF2189"/>
</dbReference>
<dbReference type="AlphaFoldDB" id="A0A4R2L6U8"/>
<keyword evidence="1" id="KW-0812">Transmembrane</keyword>
<proteinExistence type="predicted"/>